<reference evidence="2" key="2">
    <citation type="submission" date="2022-12" db="EMBL/GenBank/DDBJ databases">
        <authorList>
            <person name="Dechsakulwatana C."/>
            <person name="Rungsihiranrut A."/>
            <person name="Muangchinda C."/>
            <person name="Ningthoujam R."/>
            <person name="Klankeo P."/>
            <person name="Pinyakong O."/>
        </authorList>
    </citation>
    <scope>NUCLEOTIDE SEQUENCE</scope>
    <source>
        <strain evidence="2">TL01-2</strain>
    </source>
</reference>
<organism evidence="2 3">
    <name type="scientific">Priestia aryabhattai</name>
    <name type="common">Bacillus aryabhattai</name>
    <dbReference type="NCBI Taxonomy" id="412384"/>
    <lineage>
        <taxon>Bacteria</taxon>
        <taxon>Bacillati</taxon>
        <taxon>Bacillota</taxon>
        <taxon>Bacilli</taxon>
        <taxon>Bacillales</taxon>
        <taxon>Bacillaceae</taxon>
        <taxon>Priestia</taxon>
    </lineage>
</organism>
<gene>
    <name evidence="2" type="ORF">O0Q50_21195</name>
</gene>
<dbReference type="RefSeq" id="WP_316910916.1">
    <property type="nucleotide sequence ID" value="NZ_JAPTGD010000002.1"/>
</dbReference>
<keyword evidence="1" id="KW-0812">Transmembrane</keyword>
<sequence length="90" mass="10485">MKLLIGIPLQIVISLFRMLFVGFLSALFCVYTVDYLLSSSFGTFNLVIIATYFATICTFAVIFVEVFYFFQRRSKKKNVVQKDKEKYVLK</sequence>
<comment type="caution">
    <text evidence="2">The sequence shown here is derived from an EMBL/GenBank/DDBJ whole genome shotgun (WGS) entry which is preliminary data.</text>
</comment>
<keyword evidence="1" id="KW-0472">Membrane</keyword>
<evidence type="ECO:0000256" key="1">
    <source>
        <dbReference type="SAM" id="Phobius"/>
    </source>
</evidence>
<name>A0AAX6ND85_PRIAR</name>
<evidence type="ECO:0000313" key="2">
    <source>
        <dbReference type="EMBL" id="MDU9693696.1"/>
    </source>
</evidence>
<proteinExistence type="predicted"/>
<dbReference type="Proteomes" id="UP001269400">
    <property type="component" value="Unassembled WGS sequence"/>
</dbReference>
<keyword evidence="1" id="KW-1133">Transmembrane helix</keyword>
<feature type="transmembrane region" description="Helical" evidence="1">
    <location>
        <begin position="12"/>
        <end position="33"/>
    </location>
</feature>
<dbReference type="EMBL" id="JAPTGD010000002">
    <property type="protein sequence ID" value="MDU9693696.1"/>
    <property type="molecule type" value="Genomic_DNA"/>
</dbReference>
<feature type="transmembrane region" description="Helical" evidence="1">
    <location>
        <begin position="45"/>
        <end position="70"/>
    </location>
</feature>
<evidence type="ECO:0000313" key="3">
    <source>
        <dbReference type="Proteomes" id="UP001269400"/>
    </source>
</evidence>
<dbReference type="AlphaFoldDB" id="A0AAX6ND85"/>
<reference evidence="2" key="1">
    <citation type="journal article" date="2022" name="J Environ Chem Eng">
        <title>Biodegradation of petroleum oil using a constructed nonpathogenic and heavy metal-tolerant bacterial consortium isolated from marine sponges.</title>
        <authorList>
            <person name="Dechsakulwatana C."/>
            <person name="Rungsihiranrut A."/>
            <person name="Muangchinda C."/>
            <person name="Ningthoujam R."/>
            <person name="Klankeo P."/>
            <person name="Pinyakong O."/>
        </authorList>
    </citation>
    <scope>NUCLEOTIDE SEQUENCE</scope>
    <source>
        <strain evidence="2">TL01-2</strain>
    </source>
</reference>
<accession>A0AAX6ND85</accession>
<protein>
    <submittedName>
        <fullName evidence="2">Uncharacterized protein</fullName>
    </submittedName>
</protein>